<dbReference type="GO" id="GO:0000155">
    <property type="term" value="F:phosphorelay sensor kinase activity"/>
    <property type="evidence" value="ECO:0007669"/>
    <property type="project" value="InterPro"/>
</dbReference>
<evidence type="ECO:0000259" key="13">
    <source>
        <dbReference type="PROSITE" id="PS50109"/>
    </source>
</evidence>
<dbReference type="CDD" id="cd06225">
    <property type="entry name" value="HAMP"/>
    <property type="match status" value="1"/>
</dbReference>
<keyword evidence="6" id="KW-0808">Transferase</keyword>
<sequence>MPLRVTLLVIVLVISAVGLTVSAAAVGTLMRDYSYAQIDRQLTEAMGSWAGRNLPRPNPNVARPPSDFYVQKIYGDGTSLVFNDHDSAPDIRAITVADTPVTVAAVHASGDQSDWRAIVSKQGPVVTVVAVSLKSSHRLLVWLTLLQLLIGLVVLLVLGFISWFVIKRALRPLCEVEQTAVAIAGGDLDRRVPSWPANTEVGHLAQSLNIMLGRLQDSITTARDKEEQMRRFVGDASHELRTPLTSVRGFAELYRSGATTDADYVLGRVEGESQRMSLLVEDLLALTRAEGSPMEITDCDPCQIARTVVSSLKAAHPERILRLHIDGDGDGDGERIPDMAADAARINQVLTNLVNNALVHAGPAAEVEVTVSASQGDVVFTVADNGCGMGQADVDHIFERFYRVDTSRSRDHHPAGSGSGLGLAIARSLVLAHKGSIRVDSRLGEGTVFTVTIPGAAAHGTGVQNNR</sequence>
<dbReference type="CDD" id="cd00075">
    <property type="entry name" value="HATPase"/>
    <property type="match status" value="1"/>
</dbReference>
<dbReference type="EMBL" id="JAFLEQ010000017">
    <property type="protein sequence ID" value="MBN9645059.1"/>
    <property type="molecule type" value="Genomic_DNA"/>
</dbReference>
<comment type="cofactor">
    <cofactor evidence="2">
        <name>a divalent metal cation</name>
        <dbReference type="ChEBI" id="CHEBI:60240"/>
    </cofactor>
</comment>
<organism evidence="15 16">
    <name type="scientific">Corynebacterium mendelii</name>
    <dbReference type="NCBI Taxonomy" id="2765362"/>
    <lineage>
        <taxon>Bacteria</taxon>
        <taxon>Bacillati</taxon>
        <taxon>Actinomycetota</taxon>
        <taxon>Actinomycetes</taxon>
        <taxon>Mycobacteriales</taxon>
        <taxon>Corynebacteriaceae</taxon>
        <taxon>Corynebacterium</taxon>
    </lineage>
</organism>
<evidence type="ECO:0000256" key="5">
    <source>
        <dbReference type="ARBA" id="ARBA00022553"/>
    </source>
</evidence>
<dbReference type="InterPro" id="IPR003594">
    <property type="entry name" value="HATPase_dom"/>
</dbReference>
<keyword evidence="7 12" id="KW-0812">Transmembrane</keyword>
<evidence type="ECO:0000256" key="4">
    <source>
        <dbReference type="ARBA" id="ARBA00012438"/>
    </source>
</evidence>
<evidence type="ECO:0000256" key="7">
    <source>
        <dbReference type="ARBA" id="ARBA00022692"/>
    </source>
</evidence>
<gene>
    <name evidence="15" type="ORF">JZY06_10635</name>
</gene>
<feature type="transmembrane region" description="Helical" evidence="12">
    <location>
        <begin position="6"/>
        <end position="30"/>
    </location>
</feature>
<dbReference type="SUPFAM" id="SSF47384">
    <property type="entry name" value="Homodimeric domain of signal transducing histidine kinase"/>
    <property type="match status" value="1"/>
</dbReference>
<dbReference type="SUPFAM" id="SSF158472">
    <property type="entry name" value="HAMP domain-like"/>
    <property type="match status" value="1"/>
</dbReference>
<feature type="domain" description="HAMP" evidence="14">
    <location>
        <begin position="167"/>
        <end position="220"/>
    </location>
</feature>
<dbReference type="AlphaFoldDB" id="A0A939E260"/>
<dbReference type="Pfam" id="PF00672">
    <property type="entry name" value="HAMP"/>
    <property type="match status" value="1"/>
</dbReference>
<dbReference type="InterPro" id="IPR003660">
    <property type="entry name" value="HAMP_dom"/>
</dbReference>
<evidence type="ECO:0000256" key="6">
    <source>
        <dbReference type="ARBA" id="ARBA00022679"/>
    </source>
</evidence>
<accession>A0A939E260</accession>
<comment type="caution">
    <text evidence="15">The sequence shown here is derived from an EMBL/GenBank/DDBJ whole genome shotgun (WGS) entry which is preliminary data.</text>
</comment>
<keyword evidence="5" id="KW-0597">Phosphoprotein</keyword>
<evidence type="ECO:0000256" key="1">
    <source>
        <dbReference type="ARBA" id="ARBA00000085"/>
    </source>
</evidence>
<evidence type="ECO:0000256" key="11">
    <source>
        <dbReference type="ARBA" id="ARBA00023136"/>
    </source>
</evidence>
<dbReference type="InterPro" id="IPR036890">
    <property type="entry name" value="HATPase_C_sf"/>
</dbReference>
<evidence type="ECO:0000313" key="16">
    <source>
        <dbReference type="Proteomes" id="UP000664332"/>
    </source>
</evidence>
<dbReference type="PROSITE" id="PS50109">
    <property type="entry name" value="HIS_KIN"/>
    <property type="match status" value="1"/>
</dbReference>
<dbReference type="SMART" id="SM00388">
    <property type="entry name" value="HisKA"/>
    <property type="match status" value="1"/>
</dbReference>
<dbReference type="InterPro" id="IPR004358">
    <property type="entry name" value="Sig_transdc_His_kin-like_C"/>
</dbReference>
<dbReference type="Pfam" id="PF02518">
    <property type="entry name" value="HATPase_c"/>
    <property type="match status" value="1"/>
</dbReference>
<keyword evidence="10" id="KW-0902">Two-component regulatory system</keyword>
<dbReference type="PANTHER" id="PTHR45436">
    <property type="entry name" value="SENSOR HISTIDINE KINASE YKOH"/>
    <property type="match status" value="1"/>
</dbReference>
<feature type="transmembrane region" description="Helical" evidence="12">
    <location>
        <begin position="139"/>
        <end position="166"/>
    </location>
</feature>
<evidence type="ECO:0000256" key="10">
    <source>
        <dbReference type="ARBA" id="ARBA00023012"/>
    </source>
</evidence>
<evidence type="ECO:0000256" key="12">
    <source>
        <dbReference type="SAM" id="Phobius"/>
    </source>
</evidence>
<evidence type="ECO:0000256" key="8">
    <source>
        <dbReference type="ARBA" id="ARBA00022777"/>
    </source>
</evidence>
<dbReference type="PANTHER" id="PTHR45436:SF5">
    <property type="entry name" value="SENSOR HISTIDINE KINASE TRCS"/>
    <property type="match status" value="1"/>
</dbReference>
<dbReference type="InterPro" id="IPR050428">
    <property type="entry name" value="TCS_sensor_his_kinase"/>
</dbReference>
<comment type="subcellular location">
    <subcellularLocation>
        <location evidence="3">Cell membrane</location>
    </subcellularLocation>
</comment>
<dbReference type="InterPro" id="IPR003661">
    <property type="entry name" value="HisK_dim/P_dom"/>
</dbReference>
<dbReference type="CDD" id="cd00082">
    <property type="entry name" value="HisKA"/>
    <property type="match status" value="1"/>
</dbReference>
<dbReference type="SUPFAM" id="SSF55874">
    <property type="entry name" value="ATPase domain of HSP90 chaperone/DNA topoisomerase II/histidine kinase"/>
    <property type="match status" value="1"/>
</dbReference>
<keyword evidence="16" id="KW-1185">Reference proteome</keyword>
<dbReference type="SMART" id="SM00304">
    <property type="entry name" value="HAMP"/>
    <property type="match status" value="1"/>
</dbReference>
<dbReference type="InterPro" id="IPR005467">
    <property type="entry name" value="His_kinase_dom"/>
</dbReference>
<keyword evidence="8 15" id="KW-0418">Kinase</keyword>
<reference evidence="15" key="1">
    <citation type="submission" date="2021-03" db="EMBL/GenBank/DDBJ databases">
        <authorList>
            <person name="Sun Q."/>
        </authorList>
    </citation>
    <scope>NUCLEOTIDE SEQUENCE</scope>
    <source>
        <strain evidence="15">CCM 8862</strain>
    </source>
</reference>
<evidence type="ECO:0000313" key="15">
    <source>
        <dbReference type="EMBL" id="MBN9645059.1"/>
    </source>
</evidence>
<proteinExistence type="predicted"/>
<dbReference type="PRINTS" id="PR00344">
    <property type="entry name" value="BCTRLSENSOR"/>
</dbReference>
<dbReference type="FunFam" id="1.10.287.130:FF:000001">
    <property type="entry name" value="Two-component sensor histidine kinase"/>
    <property type="match status" value="1"/>
</dbReference>
<dbReference type="Gene3D" id="6.10.340.10">
    <property type="match status" value="1"/>
</dbReference>
<dbReference type="InterPro" id="IPR036097">
    <property type="entry name" value="HisK_dim/P_sf"/>
</dbReference>
<comment type="catalytic activity">
    <reaction evidence="1">
        <text>ATP + protein L-histidine = ADP + protein N-phospho-L-histidine.</text>
        <dbReference type="EC" id="2.7.13.3"/>
    </reaction>
</comment>
<dbReference type="Proteomes" id="UP000664332">
    <property type="component" value="Unassembled WGS sequence"/>
</dbReference>
<dbReference type="Gene3D" id="1.10.287.130">
    <property type="match status" value="1"/>
</dbReference>
<dbReference type="PROSITE" id="PS50885">
    <property type="entry name" value="HAMP"/>
    <property type="match status" value="1"/>
</dbReference>
<name>A0A939E260_9CORY</name>
<evidence type="ECO:0000256" key="9">
    <source>
        <dbReference type="ARBA" id="ARBA00022989"/>
    </source>
</evidence>
<evidence type="ECO:0000259" key="14">
    <source>
        <dbReference type="PROSITE" id="PS50885"/>
    </source>
</evidence>
<dbReference type="Pfam" id="PF00512">
    <property type="entry name" value="HisKA"/>
    <property type="match status" value="1"/>
</dbReference>
<keyword evidence="9 12" id="KW-1133">Transmembrane helix</keyword>
<protein>
    <recommendedName>
        <fullName evidence="4">histidine kinase</fullName>
        <ecNumber evidence="4">2.7.13.3</ecNumber>
    </recommendedName>
</protein>
<dbReference type="Gene3D" id="3.30.565.10">
    <property type="entry name" value="Histidine kinase-like ATPase, C-terminal domain"/>
    <property type="match status" value="1"/>
</dbReference>
<keyword evidence="11 12" id="KW-0472">Membrane</keyword>
<dbReference type="FunFam" id="3.30.565.10:FF:000006">
    <property type="entry name" value="Sensor histidine kinase WalK"/>
    <property type="match status" value="1"/>
</dbReference>
<feature type="domain" description="Histidine kinase" evidence="13">
    <location>
        <begin position="235"/>
        <end position="457"/>
    </location>
</feature>
<evidence type="ECO:0000256" key="2">
    <source>
        <dbReference type="ARBA" id="ARBA00001968"/>
    </source>
</evidence>
<dbReference type="GO" id="GO:0005509">
    <property type="term" value="F:calcium ion binding"/>
    <property type="evidence" value="ECO:0007669"/>
    <property type="project" value="UniProtKB-ARBA"/>
</dbReference>
<dbReference type="GO" id="GO:0005886">
    <property type="term" value="C:plasma membrane"/>
    <property type="evidence" value="ECO:0007669"/>
    <property type="project" value="UniProtKB-SubCell"/>
</dbReference>
<dbReference type="EC" id="2.7.13.3" evidence="4"/>
<evidence type="ECO:0000256" key="3">
    <source>
        <dbReference type="ARBA" id="ARBA00004236"/>
    </source>
</evidence>
<dbReference type="SMART" id="SM00387">
    <property type="entry name" value="HATPase_c"/>
    <property type="match status" value="1"/>
</dbReference>